<accession>A0A7J5TT48</accession>
<gene>
    <name evidence="1" type="ORF">F5984_24085</name>
</gene>
<dbReference type="EMBL" id="WELI01000014">
    <property type="protein sequence ID" value="KAB7726707.1"/>
    <property type="molecule type" value="Genomic_DNA"/>
</dbReference>
<protein>
    <submittedName>
        <fullName evidence="1">Helix-turn-helix domain-containing protein</fullName>
    </submittedName>
</protein>
<evidence type="ECO:0000313" key="1">
    <source>
        <dbReference type="EMBL" id="KAB7726707.1"/>
    </source>
</evidence>
<dbReference type="Pfam" id="PF13565">
    <property type="entry name" value="HTH_32"/>
    <property type="match status" value="1"/>
</dbReference>
<dbReference type="SUPFAM" id="SSF46689">
    <property type="entry name" value="Homeodomain-like"/>
    <property type="match status" value="1"/>
</dbReference>
<proteinExistence type="predicted"/>
<dbReference type="InterPro" id="IPR009057">
    <property type="entry name" value="Homeodomain-like_sf"/>
</dbReference>
<organism evidence="1 2">
    <name type="scientific">Rudanella paleaurantiibacter</name>
    <dbReference type="NCBI Taxonomy" id="2614655"/>
    <lineage>
        <taxon>Bacteria</taxon>
        <taxon>Pseudomonadati</taxon>
        <taxon>Bacteroidota</taxon>
        <taxon>Cytophagia</taxon>
        <taxon>Cytophagales</taxon>
        <taxon>Cytophagaceae</taxon>
        <taxon>Rudanella</taxon>
    </lineage>
</organism>
<dbReference type="Proteomes" id="UP000488299">
    <property type="component" value="Unassembled WGS sequence"/>
</dbReference>
<comment type="caution">
    <text evidence="1">The sequence shown here is derived from an EMBL/GenBank/DDBJ whole genome shotgun (WGS) entry which is preliminary data.</text>
</comment>
<sequence>MFMEKYYFLFSIMARPARSFSLPADELAQLQQMLTKGKQSVRSLRRAQVLLALQEGKTPAAVAQLVGVSPAMVYNIRNRYLAEGLNVALSEKPRPGQPSKFDKAAQAHLTALACSEAPQGRSRWTLRLLADRLVELRLVESISHQAVGEQLKKTPLSLGSSSSGVSPK</sequence>
<name>A0A7J5TT48_9BACT</name>
<dbReference type="AlphaFoldDB" id="A0A7J5TT48"/>
<keyword evidence="2" id="KW-1185">Reference proteome</keyword>
<reference evidence="1 2" key="1">
    <citation type="submission" date="2019-10" db="EMBL/GenBank/DDBJ databases">
        <title>Rudanella paleaurantiibacter sp. nov., isolated from sludge.</title>
        <authorList>
            <person name="Xu S.Q."/>
        </authorList>
    </citation>
    <scope>NUCLEOTIDE SEQUENCE [LARGE SCALE GENOMIC DNA]</scope>
    <source>
        <strain evidence="1 2">HX-22-17</strain>
    </source>
</reference>
<evidence type="ECO:0000313" key="2">
    <source>
        <dbReference type="Proteomes" id="UP000488299"/>
    </source>
</evidence>